<evidence type="ECO:0000313" key="2">
    <source>
        <dbReference type="EMBL" id="BBA32404.1"/>
    </source>
</evidence>
<dbReference type="SUPFAM" id="SSF55729">
    <property type="entry name" value="Acyl-CoA N-acyltransferases (Nat)"/>
    <property type="match status" value="2"/>
</dbReference>
<organism evidence="2 3">
    <name type="scientific">Methylocaldum marinum</name>
    <dbReference type="NCBI Taxonomy" id="1432792"/>
    <lineage>
        <taxon>Bacteria</taxon>
        <taxon>Pseudomonadati</taxon>
        <taxon>Pseudomonadota</taxon>
        <taxon>Gammaproteobacteria</taxon>
        <taxon>Methylococcales</taxon>
        <taxon>Methylococcaceae</taxon>
        <taxon>Methylocaldum</taxon>
    </lineage>
</organism>
<proteinExistence type="predicted"/>
<dbReference type="KEGG" id="mmai:sS8_0438"/>
<dbReference type="PANTHER" id="PTHR36174">
    <property type="entry name" value="LIPID II:GLYCINE GLYCYLTRANSFERASE"/>
    <property type="match status" value="1"/>
</dbReference>
<dbReference type="AlphaFoldDB" id="A0A286P432"/>
<sequence length="340" mass="38316">MEIKQLDYSRRSDWDTFVNACAEASFFHRAGWQEVIERAFGHKTHYLFAEDGGRIVGVLPLGHVKSFLFGNALVSNPFCVYGGVATESEAARKALEQAACELAHGLGVDYLELRNIKPNGSGRPSKSLYVTFRKPLDPDPEKNLAAVPRKQRAMIRKGIGAGLKGVIDSGIDRFFAAYAESVRNLGTPVFSKRYFQILKEVFGDACEILSVEHQGKVIASVMSFYFRDQVLPYYGGGTEAARELKGNDFMYWEVMRRATEKGVRVFDYGRSKEGTGSYRFKTHWGFEPEPLAYEYELIKAKAVPEINPLNPKYRYFIAAWQRLPLPVSNLVGPWISRNLG</sequence>
<dbReference type="InterPro" id="IPR038740">
    <property type="entry name" value="BioF2-like_GNAT_dom"/>
</dbReference>
<dbReference type="RefSeq" id="WP_119628208.1">
    <property type="nucleotide sequence ID" value="NZ_AP017928.1"/>
</dbReference>
<feature type="domain" description="BioF2-like acetyltransferase" evidence="1">
    <location>
        <begin position="169"/>
        <end position="281"/>
    </location>
</feature>
<dbReference type="Proteomes" id="UP000266313">
    <property type="component" value="Chromosome"/>
</dbReference>
<name>A0A286P432_9GAMM</name>
<keyword evidence="3" id="KW-1185">Reference proteome</keyword>
<dbReference type="Pfam" id="PF13480">
    <property type="entry name" value="Acetyltransf_6"/>
    <property type="match status" value="1"/>
</dbReference>
<dbReference type="NCBIfam" id="TIGR03019">
    <property type="entry name" value="pepcterm_femAB"/>
    <property type="match status" value="1"/>
</dbReference>
<dbReference type="InterPro" id="IPR016181">
    <property type="entry name" value="Acyl_CoA_acyltransferase"/>
</dbReference>
<dbReference type="Gene3D" id="3.40.630.30">
    <property type="match status" value="2"/>
</dbReference>
<evidence type="ECO:0000259" key="1">
    <source>
        <dbReference type="Pfam" id="PF13480"/>
    </source>
</evidence>
<accession>A0A286P432</accession>
<dbReference type="EMBL" id="AP017928">
    <property type="protein sequence ID" value="BBA32404.1"/>
    <property type="molecule type" value="Genomic_DNA"/>
</dbReference>
<dbReference type="OrthoDB" id="9773932at2"/>
<dbReference type="InterPro" id="IPR050644">
    <property type="entry name" value="PG_Glycine_Bridge_Synth"/>
</dbReference>
<protein>
    <submittedName>
        <fullName evidence="2">FemAB-like protein</fullName>
    </submittedName>
</protein>
<dbReference type="PANTHER" id="PTHR36174:SF1">
    <property type="entry name" value="LIPID II:GLYCINE GLYCYLTRANSFERASE"/>
    <property type="match status" value="1"/>
</dbReference>
<gene>
    <name evidence="2" type="ORF">sS8_0438</name>
</gene>
<evidence type="ECO:0000313" key="3">
    <source>
        <dbReference type="Proteomes" id="UP000266313"/>
    </source>
</evidence>
<reference evidence="2 3" key="1">
    <citation type="submission" date="2016-12" db="EMBL/GenBank/DDBJ databases">
        <title>Genome sequencing of Methylocaldum marinum.</title>
        <authorList>
            <person name="Takeuchi M."/>
            <person name="Kamagata Y."/>
            <person name="Hiraoka S."/>
            <person name="Oshima K."/>
            <person name="Hattori M."/>
            <person name="Iwasaki W."/>
        </authorList>
    </citation>
    <scope>NUCLEOTIDE SEQUENCE [LARGE SCALE GENOMIC DNA]</scope>
    <source>
        <strain evidence="2 3">S8</strain>
    </source>
</reference>
<dbReference type="InterPro" id="IPR017469">
    <property type="entry name" value="PEP-CTERM_FemAB-rel"/>
</dbReference>